<evidence type="ECO:0000313" key="1">
    <source>
        <dbReference type="EMBL" id="KAK9223377.1"/>
    </source>
</evidence>
<comment type="caution">
    <text evidence="1">The sequence shown here is derived from an EMBL/GenBank/DDBJ whole genome shotgun (WGS) entry which is preliminary data.</text>
</comment>
<keyword evidence="2" id="KW-1185">Reference proteome</keyword>
<gene>
    <name evidence="1" type="ORF">WN944_011819</name>
</gene>
<accession>A0AAP0QY93</accession>
<proteinExistence type="predicted"/>
<dbReference type="AlphaFoldDB" id="A0AAP0QY93"/>
<dbReference type="EMBL" id="JBCGBO010000002">
    <property type="protein sequence ID" value="KAK9223377.1"/>
    <property type="molecule type" value="Genomic_DNA"/>
</dbReference>
<dbReference type="Proteomes" id="UP001428341">
    <property type="component" value="Unassembled WGS sequence"/>
</dbReference>
<sequence length="145" mass="15863">MKKVKETSVGGDIAMEPTATKVKANDITYRHITCYSIPRAAICVLFPGDHFWNDVHEDSVLHSSENARAITGEQRIDKTVNSAHALVTEDFRGTFFFLIAEVEASQKPSFQLEVAKIPVRSGSGPYPGLGIIQPGYKVGSILDIT</sequence>
<evidence type="ECO:0000313" key="2">
    <source>
        <dbReference type="Proteomes" id="UP001428341"/>
    </source>
</evidence>
<name>A0AAP0QY93_9ROSI</name>
<organism evidence="1 2">
    <name type="scientific">Citrus x changshan-huyou</name>
    <dbReference type="NCBI Taxonomy" id="2935761"/>
    <lineage>
        <taxon>Eukaryota</taxon>
        <taxon>Viridiplantae</taxon>
        <taxon>Streptophyta</taxon>
        <taxon>Embryophyta</taxon>
        <taxon>Tracheophyta</taxon>
        <taxon>Spermatophyta</taxon>
        <taxon>Magnoliopsida</taxon>
        <taxon>eudicotyledons</taxon>
        <taxon>Gunneridae</taxon>
        <taxon>Pentapetalae</taxon>
        <taxon>rosids</taxon>
        <taxon>malvids</taxon>
        <taxon>Sapindales</taxon>
        <taxon>Rutaceae</taxon>
        <taxon>Aurantioideae</taxon>
        <taxon>Citrus</taxon>
    </lineage>
</organism>
<protein>
    <submittedName>
        <fullName evidence="1">Uncharacterized protein</fullName>
    </submittedName>
</protein>
<reference evidence="1 2" key="1">
    <citation type="submission" date="2024-05" db="EMBL/GenBank/DDBJ databases">
        <title>Haplotype-resolved chromosome-level genome assembly of Huyou (Citrus changshanensis).</title>
        <authorList>
            <person name="Miao C."/>
            <person name="Chen W."/>
            <person name="Wu Y."/>
            <person name="Wang L."/>
            <person name="Zhao S."/>
            <person name="Grierson D."/>
            <person name="Xu C."/>
            <person name="Chen K."/>
        </authorList>
    </citation>
    <scope>NUCLEOTIDE SEQUENCE [LARGE SCALE GENOMIC DNA]</scope>
    <source>
        <strain evidence="1">01-14</strain>
        <tissue evidence="1">Leaf</tissue>
    </source>
</reference>